<comment type="caution">
    <text evidence="3">The sequence shown here is derived from an EMBL/GenBank/DDBJ whole genome shotgun (WGS) entry which is preliminary data.</text>
</comment>
<dbReference type="PROSITE" id="PS50088">
    <property type="entry name" value="ANK_REPEAT"/>
    <property type="match status" value="1"/>
</dbReference>
<dbReference type="Pfam" id="PF12796">
    <property type="entry name" value="Ank_2"/>
    <property type="match status" value="1"/>
</dbReference>
<dbReference type="AlphaFoldDB" id="A0A8S1U132"/>
<dbReference type="Proteomes" id="UP000689195">
    <property type="component" value="Unassembled WGS sequence"/>
</dbReference>
<dbReference type="EMBL" id="CAJJDO010000032">
    <property type="protein sequence ID" value="CAD8158955.1"/>
    <property type="molecule type" value="Genomic_DNA"/>
</dbReference>
<feature type="compositionally biased region" description="Low complexity" evidence="2">
    <location>
        <begin position="259"/>
        <end position="305"/>
    </location>
</feature>
<keyword evidence="4" id="KW-1185">Reference proteome</keyword>
<keyword evidence="1" id="KW-0040">ANK repeat</keyword>
<protein>
    <submittedName>
        <fullName evidence="3">Uncharacterized protein</fullName>
    </submittedName>
</protein>
<feature type="repeat" description="ANK" evidence="1">
    <location>
        <begin position="403"/>
        <end position="435"/>
    </location>
</feature>
<feature type="compositionally biased region" description="Polar residues" evidence="2">
    <location>
        <begin position="528"/>
        <end position="539"/>
    </location>
</feature>
<accession>A0A8S1U132</accession>
<gene>
    <name evidence="3" type="ORF">PPENT_87.1.T0320242</name>
</gene>
<feature type="compositionally biased region" description="Low complexity" evidence="2">
    <location>
        <begin position="315"/>
        <end position="326"/>
    </location>
</feature>
<feature type="region of interest" description="Disordered" evidence="2">
    <location>
        <begin position="528"/>
        <end position="548"/>
    </location>
</feature>
<name>A0A8S1U132_9CILI</name>
<sequence length="597" mass="69737">MKYDYKFLKNETQEQLLPYIQSNPKTTQLDHKEVKKKIKMQVNLKKKLLARQYPTPRSLSQRVYYWTKDESTIPVIQKNHDSNSIIEHSSEYFMKQGDWKEDIHSPIKTTVDLSSSKQTPPKFTNIKIPKLQITKKKKEKIEYLGELFTNRSNSSSQKLDLKSDYFYNVINPLKKEIKPDRKVKQDCFNQAFHILEEIIPASIVVKQNHGLIQQSLSESEIKVEKKKNQTSFAKRQKAKACISDQPQPKSLPEPLAQIPTQTLTQSKTQTQPQPQPRTQPQTQPQPLSDQPQPQSLPQPRLQPLTQPQPQPQPQPQTQAQPQNQPQNYKKGQRLKSCIMSYVRRLKRCKLTHAQVIRDHVFSPHPYSKDHSIEFFQAIKDNQELIVIRLLQKVPYLVYDFDNAHMTGLHWAAKRGFPNLVKILIQNNADVDAKDIVYRTPLYIATDYAHGKASAKYIEIIQILLYNQAYPWSYDHIQYSQVIRDDKKVKELFAVSRKIHLIILITSPQLKDQIWNKEVPAMNAIKNVSTQEEKQSSNPSEILKGNPHMDPRLRQFYTQKLVHLKRKIGNQAYQEIEKQIQNEQGIFEYVRKQPFQAS</sequence>
<evidence type="ECO:0000313" key="4">
    <source>
        <dbReference type="Proteomes" id="UP000689195"/>
    </source>
</evidence>
<evidence type="ECO:0000256" key="2">
    <source>
        <dbReference type="SAM" id="MobiDB-lite"/>
    </source>
</evidence>
<evidence type="ECO:0000256" key="1">
    <source>
        <dbReference type="PROSITE-ProRule" id="PRU00023"/>
    </source>
</evidence>
<dbReference type="OrthoDB" id="296285at2759"/>
<organism evidence="3 4">
    <name type="scientific">Paramecium pentaurelia</name>
    <dbReference type="NCBI Taxonomy" id="43138"/>
    <lineage>
        <taxon>Eukaryota</taxon>
        <taxon>Sar</taxon>
        <taxon>Alveolata</taxon>
        <taxon>Ciliophora</taxon>
        <taxon>Intramacronucleata</taxon>
        <taxon>Oligohymenophorea</taxon>
        <taxon>Peniculida</taxon>
        <taxon>Parameciidae</taxon>
        <taxon>Paramecium</taxon>
    </lineage>
</organism>
<dbReference type="PROSITE" id="PS50297">
    <property type="entry name" value="ANK_REP_REGION"/>
    <property type="match status" value="1"/>
</dbReference>
<proteinExistence type="predicted"/>
<reference evidence="3" key="1">
    <citation type="submission" date="2021-01" db="EMBL/GenBank/DDBJ databases">
        <authorList>
            <consortium name="Genoscope - CEA"/>
            <person name="William W."/>
        </authorList>
    </citation>
    <scope>NUCLEOTIDE SEQUENCE</scope>
</reference>
<feature type="region of interest" description="Disordered" evidence="2">
    <location>
        <begin position="221"/>
        <end position="331"/>
    </location>
</feature>
<dbReference type="SMART" id="SM00248">
    <property type="entry name" value="ANK"/>
    <property type="match status" value="2"/>
</dbReference>
<evidence type="ECO:0000313" key="3">
    <source>
        <dbReference type="EMBL" id="CAD8158955.1"/>
    </source>
</evidence>
<dbReference type="InterPro" id="IPR002110">
    <property type="entry name" value="Ankyrin_rpt"/>
</dbReference>